<dbReference type="InterPro" id="IPR020846">
    <property type="entry name" value="MFS_dom"/>
</dbReference>
<feature type="transmembrane region" description="Helical" evidence="6">
    <location>
        <begin position="71"/>
        <end position="93"/>
    </location>
</feature>
<evidence type="ECO:0000256" key="2">
    <source>
        <dbReference type="ARBA" id="ARBA00010992"/>
    </source>
</evidence>
<feature type="transmembrane region" description="Helical" evidence="6">
    <location>
        <begin position="314"/>
        <end position="336"/>
    </location>
</feature>
<evidence type="ECO:0000256" key="1">
    <source>
        <dbReference type="ARBA" id="ARBA00004141"/>
    </source>
</evidence>
<dbReference type="Proteomes" id="UP000287144">
    <property type="component" value="Unassembled WGS sequence"/>
</dbReference>
<evidence type="ECO:0000259" key="7">
    <source>
        <dbReference type="PROSITE" id="PS50850"/>
    </source>
</evidence>
<keyword evidence="3 6" id="KW-0812">Transmembrane</keyword>
<feature type="transmembrane region" description="Helical" evidence="6">
    <location>
        <begin position="20"/>
        <end position="44"/>
    </location>
</feature>
<feature type="domain" description="Major facilitator superfamily (MFS) profile" evidence="7">
    <location>
        <begin position="23"/>
        <end position="517"/>
    </location>
</feature>
<name>A0A428T0V2_9HYPO</name>
<evidence type="ECO:0000256" key="5">
    <source>
        <dbReference type="ARBA" id="ARBA00023136"/>
    </source>
</evidence>
<reference evidence="8 9" key="1">
    <citation type="submission" date="2017-06" db="EMBL/GenBank/DDBJ databases">
        <title>Comparative genomic analysis of Ambrosia Fusariam Clade fungi.</title>
        <authorList>
            <person name="Stajich J.E."/>
            <person name="Carrillo J."/>
            <person name="Kijimoto T."/>
            <person name="Eskalen A."/>
            <person name="O'Donnell K."/>
            <person name="Kasson M."/>
        </authorList>
    </citation>
    <scope>NUCLEOTIDE SEQUENCE [LARGE SCALE GENOMIC DNA]</scope>
    <source>
        <strain evidence="8 9">NRRL62579</strain>
    </source>
</reference>
<dbReference type="PANTHER" id="PTHR48022:SF2">
    <property type="entry name" value="PLASTIDIC GLUCOSE TRANSPORTER 4"/>
    <property type="match status" value="1"/>
</dbReference>
<dbReference type="InterPro" id="IPR050360">
    <property type="entry name" value="MFS_Sugar_Transporters"/>
</dbReference>
<feature type="transmembrane region" description="Helical" evidence="6">
    <location>
        <begin position="192"/>
        <end position="211"/>
    </location>
</feature>
<keyword evidence="9" id="KW-1185">Reference proteome</keyword>
<accession>A0A428T0V2</accession>
<dbReference type="PROSITE" id="PS50850">
    <property type="entry name" value="MFS"/>
    <property type="match status" value="1"/>
</dbReference>
<proteinExistence type="inferred from homology"/>
<dbReference type="SUPFAM" id="SSF103473">
    <property type="entry name" value="MFS general substrate transporter"/>
    <property type="match status" value="1"/>
</dbReference>
<sequence>MWAFLRDHNYHVSKHLTSNLLMSVMVLSTSVFTFGFETAVLSTVQAMSQFEKRFGEWNPETEKYFISPSKLAYLNSFPLIAYAVGVVVAAQISERWGRRIIVLIMNTICIRGVLLSLFAKNYGQTLGGRMLIQIHVGMEAYLVPMYVAELVPAAIRGAMVATYAFSHILAAFIASIITNFTSRIDGHASWRIPIGLIMIFPSVVLVTSFLIPESPRWLLRKGRFEEAVDNIYYLRGADRDYPAEEEARLILETIHNATSQGRWSELFKGTNARRTWVGILAAASTQLTGQSFASNYGTVFLKSLNVMDPFTATMIKRAVVLAACIFVIVFVERIGLGTITPRQTDTSNGILALTIIFPVLYMVGFGSTMQIVKSELPHTSLRDKSIMIHWSVANVCNFLTTFTLPYLLQAPYANLGPRVGYALTFWRALEICKKLIIARSLEEIDEMVESKVPAWRSREWKSSGLGSKLTELVNRDKEVLSEGKGDHVEHLDTKSVIPASAIIKNTFPIHHSIISQC</sequence>
<organism evidence="8 9">
    <name type="scientific">Fusarium oligoseptatum</name>
    <dbReference type="NCBI Taxonomy" id="2604345"/>
    <lineage>
        <taxon>Eukaryota</taxon>
        <taxon>Fungi</taxon>
        <taxon>Dikarya</taxon>
        <taxon>Ascomycota</taxon>
        <taxon>Pezizomycotina</taxon>
        <taxon>Sordariomycetes</taxon>
        <taxon>Hypocreomycetidae</taxon>
        <taxon>Hypocreales</taxon>
        <taxon>Nectriaceae</taxon>
        <taxon>Fusarium</taxon>
        <taxon>Fusarium solani species complex</taxon>
    </lineage>
</organism>
<dbReference type="AlphaFoldDB" id="A0A428T0V2"/>
<dbReference type="Gene3D" id="1.20.1250.20">
    <property type="entry name" value="MFS general substrate transporter like domains"/>
    <property type="match status" value="1"/>
</dbReference>
<dbReference type="InterPro" id="IPR005828">
    <property type="entry name" value="MFS_sugar_transport-like"/>
</dbReference>
<comment type="caution">
    <text evidence="8">The sequence shown here is derived from an EMBL/GenBank/DDBJ whole genome shotgun (WGS) entry which is preliminary data.</text>
</comment>
<feature type="transmembrane region" description="Helical" evidence="6">
    <location>
        <begin position="160"/>
        <end position="180"/>
    </location>
</feature>
<feature type="transmembrane region" description="Helical" evidence="6">
    <location>
        <begin position="130"/>
        <end position="148"/>
    </location>
</feature>
<evidence type="ECO:0000313" key="8">
    <source>
        <dbReference type="EMBL" id="RSL95673.1"/>
    </source>
</evidence>
<dbReference type="Pfam" id="PF00083">
    <property type="entry name" value="Sugar_tr"/>
    <property type="match status" value="2"/>
</dbReference>
<protein>
    <recommendedName>
        <fullName evidence="7">Major facilitator superfamily (MFS) profile domain-containing protein</fullName>
    </recommendedName>
</protein>
<keyword evidence="5 6" id="KW-0472">Membrane</keyword>
<feature type="transmembrane region" description="Helical" evidence="6">
    <location>
        <begin position="348"/>
        <end position="367"/>
    </location>
</feature>
<feature type="transmembrane region" description="Helical" evidence="6">
    <location>
        <begin position="387"/>
        <end position="408"/>
    </location>
</feature>
<comment type="similarity">
    <text evidence="2">Belongs to the major facilitator superfamily. Sugar transporter (TC 2.A.1.1) family.</text>
</comment>
<comment type="subcellular location">
    <subcellularLocation>
        <location evidence="1">Membrane</location>
        <topology evidence="1">Multi-pass membrane protein</topology>
    </subcellularLocation>
</comment>
<evidence type="ECO:0000313" key="9">
    <source>
        <dbReference type="Proteomes" id="UP000287144"/>
    </source>
</evidence>
<dbReference type="STRING" id="1325735.A0A428T0V2"/>
<dbReference type="InterPro" id="IPR036259">
    <property type="entry name" value="MFS_trans_sf"/>
</dbReference>
<dbReference type="PANTHER" id="PTHR48022">
    <property type="entry name" value="PLASTIDIC GLUCOSE TRANSPORTER 4"/>
    <property type="match status" value="1"/>
</dbReference>
<dbReference type="GO" id="GO:0016020">
    <property type="term" value="C:membrane"/>
    <property type="evidence" value="ECO:0007669"/>
    <property type="project" value="UniProtKB-SubCell"/>
</dbReference>
<evidence type="ECO:0000256" key="3">
    <source>
        <dbReference type="ARBA" id="ARBA00022692"/>
    </source>
</evidence>
<feature type="transmembrane region" description="Helical" evidence="6">
    <location>
        <begin position="99"/>
        <end position="118"/>
    </location>
</feature>
<keyword evidence="4 6" id="KW-1133">Transmembrane helix</keyword>
<dbReference type="GO" id="GO:0005351">
    <property type="term" value="F:carbohydrate:proton symporter activity"/>
    <property type="evidence" value="ECO:0007669"/>
    <property type="project" value="TreeGrafter"/>
</dbReference>
<evidence type="ECO:0000256" key="6">
    <source>
        <dbReference type="SAM" id="Phobius"/>
    </source>
</evidence>
<evidence type="ECO:0000256" key="4">
    <source>
        <dbReference type="ARBA" id="ARBA00022989"/>
    </source>
</evidence>
<gene>
    <name evidence="8" type="ORF">CEP52_011945</name>
</gene>
<dbReference type="EMBL" id="NKCK01000149">
    <property type="protein sequence ID" value="RSL95673.1"/>
    <property type="molecule type" value="Genomic_DNA"/>
</dbReference>